<feature type="compositionally biased region" description="Basic residues" evidence="1">
    <location>
        <begin position="167"/>
        <end position="181"/>
    </location>
</feature>
<protein>
    <submittedName>
        <fullName evidence="2">Uncharacterized protein</fullName>
    </submittedName>
</protein>
<keyword evidence="3" id="KW-1185">Reference proteome</keyword>
<accession>A0ABR1NF64</accession>
<sequence>MHPLTRHNHQPINSSIHPPQVFHVCPFPSASLSSSTPAHLPQPLPSQQPYHTIPTNHPSISLPSLYFLSSVPGFPFASSRTHLFPPKFKNYPFSIPRIPPPLHRQTSSSRFHHLFCASTRRKERRLKGGRKGSVAKEMIDGRVGRREKGVTKRGGGKKGIERGVKSEKKKKKKKKEKRKKKFEFHLLSQAASHQANTTVQQQLRELRLASPMTPIFPVSLF</sequence>
<evidence type="ECO:0000313" key="3">
    <source>
        <dbReference type="Proteomes" id="UP001367316"/>
    </source>
</evidence>
<evidence type="ECO:0000313" key="2">
    <source>
        <dbReference type="EMBL" id="KAK7613408.1"/>
    </source>
</evidence>
<evidence type="ECO:0000256" key="1">
    <source>
        <dbReference type="SAM" id="MobiDB-lite"/>
    </source>
</evidence>
<comment type="caution">
    <text evidence="2">The sequence shown here is derived from an EMBL/GenBank/DDBJ whole genome shotgun (WGS) entry which is preliminary data.</text>
</comment>
<proteinExistence type="predicted"/>
<dbReference type="Proteomes" id="UP001367316">
    <property type="component" value="Unassembled WGS sequence"/>
</dbReference>
<gene>
    <name evidence="2" type="ORF">JOL62DRAFT_411886</name>
</gene>
<name>A0ABR1NF64_9PEZI</name>
<dbReference type="EMBL" id="JBBPBF010000007">
    <property type="protein sequence ID" value="KAK7613408.1"/>
    <property type="molecule type" value="Genomic_DNA"/>
</dbReference>
<reference evidence="2 3" key="1">
    <citation type="submission" date="2024-04" db="EMBL/GenBank/DDBJ databases">
        <title>Phyllosticta paracitricarpa is synonymous to the EU quarantine fungus P. citricarpa based on phylogenomic analyses.</title>
        <authorList>
            <consortium name="Lawrence Berkeley National Laboratory"/>
            <person name="Van ingen-buijs V.A."/>
            <person name="Van westerhoven A.C."/>
            <person name="Haridas S."/>
            <person name="Skiadas P."/>
            <person name="Martin F."/>
            <person name="Groenewald J.Z."/>
            <person name="Crous P.W."/>
            <person name="Seidl M.F."/>
        </authorList>
    </citation>
    <scope>NUCLEOTIDE SEQUENCE [LARGE SCALE GENOMIC DNA]</scope>
    <source>
        <strain evidence="2 3">CBS 141358</strain>
    </source>
</reference>
<feature type="region of interest" description="Disordered" evidence="1">
    <location>
        <begin position="142"/>
        <end position="181"/>
    </location>
</feature>
<organism evidence="2 3">
    <name type="scientific">Phyllosticta paracitricarpa</name>
    <dbReference type="NCBI Taxonomy" id="2016321"/>
    <lineage>
        <taxon>Eukaryota</taxon>
        <taxon>Fungi</taxon>
        <taxon>Dikarya</taxon>
        <taxon>Ascomycota</taxon>
        <taxon>Pezizomycotina</taxon>
        <taxon>Dothideomycetes</taxon>
        <taxon>Dothideomycetes incertae sedis</taxon>
        <taxon>Botryosphaeriales</taxon>
        <taxon>Phyllostictaceae</taxon>
        <taxon>Phyllosticta</taxon>
    </lineage>
</organism>